<keyword evidence="5" id="KW-1185">Reference proteome</keyword>
<dbReference type="AlphaFoldDB" id="A0A1N6XPS4"/>
<evidence type="ECO:0000313" key="5">
    <source>
        <dbReference type="Proteomes" id="UP000215545"/>
    </source>
</evidence>
<gene>
    <name evidence="2" type="ORF">B1B05_11170</name>
    <name evidence="3" type="ORF">SAMN05443094_10518</name>
</gene>
<dbReference type="EMBL" id="FTLX01000005">
    <property type="protein sequence ID" value="SIR04333.1"/>
    <property type="molecule type" value="Genomic_DNA"/>
</dbReference>
<reference evidence="3 4" key="1">
    <citation type="submission" date="2017-01" db="EMBL/GenBank/DDBJ databases">
        <authorList>
            <person name="Mah S.A."/>
            <person name="Swanson W.J."/>
            <person name="Moy G.W."/>
            <person name="Vacquier V.D."/>
        </authorList>
    </citation>
    <scope>NUCLEOTIDE SEQUENCE [LARGE SCALE GENOMIC DNA]</scope>
    <source>
        <strain evidence="3 4">NIO-1016</strain>
    </source>
</reference>
<sequence length="80" mass="9268">MKASKFRLIFRVVLILFALVYGVSAFPDGWSRFALLVAVIAGFMTFEEVFMKKAGKKERTFFVVLFALTFFLTFYFVFLA</sequence>
<keyword evidence="1" id="KW-0472">Membrane</keyword>
<proteinExistence type="predicted"/>
<evidence type="ECO:0000313" key="2">
    <source>
        <dbReference type="EMBL" id="OXS77397.1"/>
    </source>
</evidence>
<dbReference type="EMBL" id="MWSK01000005">
    <property type="protein sequence ID" value="OXS77397.1"/>
    <property type="molecule type" value="Genomic_DNA"/>
</dbReference>
<feature type="transmembrane region" description="Helical" evidence="1">
    <location>
        <begin position="61"/>
        <end position="78"/>
    </location>
</feature>
<keyword evidence="1" id="KW-0812">Transmembrane</keyword>
<dbReference type="Proteomes" id="UP000186385">
    <property type="component" value="Unassembled WGS sequence"/>
</dbReference>
<feature type="transmembrane region" description="Helical" evidence="1">
    <location>
        <begin position="32"/>
        <end position="49"/>
    </location>
</feature>
<accession>A0A1N6XPS4</accession>
<reference evidence="2" key="3">
    <citation type="submission" date="2017-03" db="EMBL/GenBank/DDBJ databases">
        <authorList>
            <person name="Dastager S.G."/>
            <person name="Neurgaonkar P.S."/>
            <person name="Dharne M.S."/>
        </authorList>
    </citation>
    <scope>NUCLEOTIDE SEQUENCE</scope>
    <source>
        <strain evidence="2">DSM 25145</strain>
    </source>
</reference>
<name>A0A1N6XPS4_9BACI</name>
<reference evidence="5" key="2">
    <citation type="submission" date="2017-03" db="EMBL/GenBank/DDBJ databases">
        <title>Bacillus sp. V-88(T) DSM27956, whole genome shotgun sequencing project.</title>
        <authorList>
            <person name="Dastager S.G."/>
            <person name="Neurgaonkar P.S."/>
            <person name="Dharne M.S."/>
        </authorList>
    </citation>
    <scope>NUCLEOTIDE SEQUENCE [LARGE SCALE GENOMIC DNA]</scope>
    <source>
        <strain evidence="5">DSM 25145</strain>
    </source>
</reference>
<evidence type="ECO:0000256" key="1">
    <source>
        <dbReference type="SAM" id="Phobius"/>
    </source>
</evidence>
<dbReference type="Proteomes" id="UP000215545">
    <property type="component" value="Unassembled WGS sequence"/>
</dbReference>
<organism evidence="3 4">
    <name type="scientific">Domibacillus enclensis</name>
    <dbReference type="NCBI Taxonomy" id="1017273"/>
    <lineage>
        <taxon>Bacteria</taxon>
        <taxon>Bacillati</taxon>
        <taxon>Bacillota</taxon>
        <taxon>Bacilli</taxon>
        <taxon>Bacillales</taxon>
        <taxon>Bacillaceae</taxon>
        <taxon>Domibacillus</taxon>
    </lineage>
</organism>
<protein>
    <submittedName>
        <fullName evidence="3">Uncharacterized protein</fullName>
    </submittedName>
</protein>
<dbReference type="OrthoDB" id="2973574at2"/>
<dbReference type="RefSeq" id="WP_045849190.1">
    <property type="nucleotide sequence ID" value="NZ_FTLX01000005.1"/>
</dbReference>
<evidence type="ECO:0000313" key="4">
    <source>
        <dbReference type="Proteomes" id="UP000186385"/>
    </source>
</evidence>
<keyword evidence="1" id="KW-1133">Transmembrane helix</keyword>
<evidence type="ECO:0000313" key="3">
    <source>
        <dbReference type="EMBL" id="SIR04333.1"/>
    </source>
</evidence>